<evidence type="ECO:0000256" key="2">
    <source>
        <dbReference type="ARBA" id="ARBA00012616"/>
    </source>
</evidence>
<feature type="domain" description="GCVT N-terminal" evidence="8">
    <location>
        <begin position="11"/>
        <end position="266"/>
    </location>
</feature>
<dbReference type="InterPro" id="IPR027266">
    <property type="entry name" value="TrmE/GcvT-like"/>
</dbReference>
<comment type="catalytic activity">
    <reaction evidence="6">
        <text>N(6)-[(R)-S(8)-aminomethyldihydrolipoyl]-L-lysyl-[protein] + (6S)-5,6,7,8-tetrahydrofolate = N(6)-[(R)-dihydrolipoyl]-L-lysyl-[protein] + (6R)-5,10-methylene-5,6,7,8-tetrahydrofolate + NH4(+)</text>
        <dbReference type="Rhea" id="RHEA:16945"/>
        <dbReference type="Rhea" id="RHEA-COMP:10475"/>
        <dbReference type="Rhea" id="RHEA-COMP:10492"/>
        <dbReference type="ChEBI" id="CHEBI:15636"/>
        <dbReference type="ChEBI" id="CHEBI:28938"/>
        <dbReference type="ChEBI" id="CHEBI:57453"/>
        <dbReference type="ChEBI" id="CHEBI:83100"/>
        <dbReference type="ChEBI" id="CHEBI:83143"/>
        <dbReference type="EC" id="2.1.2.10"/>
    </reaction>
</comment>
<evidence type="ECO:0000256" key="5">
    <source>
        <dbReference type="ARBA" id="ARBA00031395"/>
    </source>
</evidence>
<evidence type="ECO:0000256" key="7">
    <source>
        <dbReference type="PIRSR" id="PIRSR006487-1"/>
    </source>
</evidence>
<evidence type="ECO:0000259" key="9">
    <source>
        <dbReference type="Pfam" id="PF08669"/>
    </source>
</evidence>
<dbReference type="RefSeq" id="WP_191253777.1">
    <property type="nucleotide sequence ID" value="NZ_BNCI01000002.1"/>
</dbReference>
<dbReference type="PANTHER" id="PTHR43757:SF2">
    <property type="entry name" value="AMINOMETHYLTRANSFERASE, MITOCHONDRIAL"/>
    <property type="match status" value="1"/>
</dbReference>
<comment type="similarity">
    <text evidence="1">Belongs to the GcvT family.</text>
</comment>
<evidence type="ECO:0000256" key="1">
    <source>
        <dbReference type="ARBA" id="ARBA00008609"/>
    </source>
</evidence>
<accession>A0A919AX75</accession>
<dbReference type="SUPFAM" id="SSF101790">
    <property type="entry name" value="Aminomethyltransferase beta-barrel domain"/>
    <property type="match status" value="1"/>
</dbReference>
<dbReference type="Gene3D" id="3.30.1360.120">
    <property type="entry name" value="Probable tRNA modification gtpase trme, domain 1"/>
    <property type="match status" value="1"/>
</dbReference>
<dbReference type="InterPro" id="IPR028896">
    <property type="entry name" value="GcvT/YgfZ/DmdA"/>
</dbReference>
<keyword evidence="3" id="KW-0032">Aminotransferase</keyword>
<dbReference type="Gene3D" id="2.40.30.110">
    <property type="entry name" value="Aminomethyltransferase beta-barrel domains"/>
    <property type="match status" value="1"/>
</dbReference>
<reference evidence="10" key="1">
    <citation type="journal article" date="2014" name="Int. J. Syst. Evol. Microbiol.">
        <title>Complete genome sequence of Corynebacterium casei LMG S-19264T (=DSM 44701T), isolated from a smear-ripened cheese.</title>
        <authorList>
            <consortium name="US DOE Joint Genome Institute (JGI-PGF)"/>
            <person name="Walter F."/>
            <person name="Albersmeier A."/>
            <person name="Kalinowski J."/>
            <person name="Ruckert C."/>
        </authorList>
    </citation>
    <scope>NUCLEOTIDE SEQUENCE</scope>
    <source>
        <strain evidence="10">KCTC 42590</strain>
    </source>
</reference>
<evidence type="ECO:0000256" key="3">
    <source>
        <dbReference type="ARBA" id="ARBA00022576"/>
    </source>
</evidence>
<dbReference type="SUPFAM" id="SSF103025">
    <property type="entry name" value="Folate-binding domain"/>
    <property type="match status" value="1"/>
</dbReference>
<feature type="binding site" evidence="7">
    <location>
        <position position="203"/>
    </location>
    <ligand>
        <name>substrate</name>
    </ligand>
</feature>
<keyword evidence="4" id="KW-0808">Transferase</keyword>
<dbReference type="NCBIfam" id="TIGR00528">
    <property type="entry name" value="gcvT"/>
    <property type="match status" value="1"/>
</dbReference>
<evidence type="ECO:0000259" key="8">
    <source>
        <dbReference type="Pfam" id="PF01571"/>
    </source>
</evidence>
<dbReference type="PANTHER" id="PTHR43757">
    <property type="entry name" value="AMINOMETHYLTRANSFERASE"/>
    <property type="match status" value="1"/>
</dbReference>
<sequence length="378" mass="40486">MTEETLLKTPLYDLHVAAGGKMVPFAGYAMPVQYPLGIMKEHIHTREKAGLFDVSHMGQAYIRGIGDVDPAKALEKIMPGALAVLKPGKMRYTLLLNDEGGIEDDLMVTRTFEPDGMLYVVVNAAFKDKDYAIIEEKLAGQVTLEPLDDRALIALQGPKAEAVLASIAPEVVDLGFMEATMVTLGGVVCWVSRSGYTGEDGYEISVPADEVAEFAAKLLEHEDVEWIGLGARDSLRLEAGLCLSGHDFDGNISPVAAKVTFALGKKRREDGDFVGRDRILKELAEGAETVRVGIIPSGRAPAREGTPIADMDGNEIGTVTSGGFGPTVGGPVAMGYVPAAFADIGTDIQLMIRGKGHPAKVAKTPFIEQRYVRKTANK</sequence>
<dbReference type="Pfam" id="PF08669">
    <property type="entry name" value="GCV_T_C"/>
    <property type="match status" value="1"/>
</dbReference>
<dbReference type="Gene3D" id="4.10.1250.10">
    <property type="entry name" value="Aminomethyltransferase fragment"/>
    <property type="match status" value="1"/>
</dbReference>
<dbReference type="GO" id="GO:0006546">
    <property type="term" value="P:glycine catabolic process"/>
    <property type="evidence" value="ECO:0007669"/>
    <property type="project" value="InterPro"/>
</dbReference>
<evidence type="ECO:0000313" key="10">
    <source>
        <dbReference type="EMBL" id="GHF30041.1"/>
    </source>
</evidence>
<feature type="domain" description="Aminomethyltransferase C-terminal" evidence="9">
    <location>
        <begin position="292"/>
        <end position="367"/>
    </location>
</feature>
<dbReference type="GO" id="GO:0008483">
    <property type="term" value="F:transaminase activity"/>
    <property type="evidence" value="ECO:0007669"/>
    <property type="project" value="UniProtKB-KW"/>
</dbReference>
<reference evidence="10" key="2">
    <citation type="submission" date="2020-09" db="EMBL/GenBank/DDBJ databases">
        <authorList>
            <person name="Sun Q."/>
            <person name="Kim S."/>
        </authorList>
    </citation>
    <scope>NUCLEOTIDE SEQUENCE</scope>
    <source>
        <strain evidence="10">KCTC 42590</strain>
    </source>
</reference>
<protein>
    <recommendedName>
        <fullName evidence="2">aminomethyltransferase</fullName>
        <ecNumber evidence="2">2.1.2.10</ecNumber>
    </recommendedName>
    <alternativeName>
        <fullName evidence="5">Glycine cleavage system T protein</fullName>
    </alternativeName>
</protein>
<dbReference type="NCBIfam" id="NF001567">
    <property type="entry name" value="PRK00389.1"/>
    <property type="match status" value="1"/>
</dbReference>
<dbReference type="NCBIfam" id="NF010093">
    <property type="entry name" value="PRK13579.1"/>
    <property type="match status" value="1"/>
</dbReference>
<gene>
    <name evidence="10" type="primary">gcvT</name>
    <name evidence="10" type="ORF">GCM10017044_26730</name>
</gene>
<comment type="caution">
    <text evidence="10">The sequence shown here is derived from an EMBL/GenBank/DDBJ whole genome shotgun (WGS) entry which is preliminary data.</text>
</comment>
<organism evidence="10 11">
    <name type="scientific">Kordiimonas sediminis</name>
    <dbReference type="NCBI Taxonomy" id="1735581"/>
    <lineage>
        <taxon>Bacteria</taxon>
        <taxon>Pseudomonadati</taxon>
        <taxon>Pseudomonadota</taxon>
        <taxon>Alphaproteobacteria</taxon>
        <taxon>Kordiimonadales</taxon>
        <taxon>Kordiimonadaceae</taxon>
        <taxon>Kordiimonas</taxon>
    </lineage>
</organism>
<proteinExistence type="inferred from homology"/>
<dbReference type="Gene3D" id="3.30.70.1400">
    <property type="entry name" value="Aminomethyltransferase beta-barrel domains"/>
    <property type="match status" value="1"/>
</dbReference>
<dbReference type="InterPro" id="IPR029043">
    <property type="entry name" value="GcvT/YgfZ_C"/>
</dbReference>
<evidence type="ECO:0000256" key="6">
    <source>
        <dbReference type="ARBA" id="ARBA00047665"/>
    </source>
</evidence>
<dbReference type="InterPro" id="IPR013977">
    <property type="entry name" value="GcvT_C"/>
</dbReference>
<dbReference type="GO" id="GO:0004047">
    <property type="term" value="F:aminomethyltransferase activity"/>
    <property type="evidence" value="ECO:0007669"/>
    <property type="project" value="UniProtKB-EC"/>
</dbReference>
<evidence type="ECO:0000313" key="11">
    <source>
        <dbReference type="Proteomes" id="UP000630923"/>
    </source>
</evidence>
<dbReference type="AlphaFoldDB" id="A0A919AX75"/>
<dbReference type="InterPro" id="IPR006222">
    <property type="entry name" value="GCVT_N"/>
</dbReference>
<dbReference type="PIRSF" id="PIRSF006487">
    <property type="entry name" value="GcvT"/>
    <property type="match status" value="1"/>
</dbReference>
<name>A0A919AX75_9PROT</name>
<evidence type="ECO:0000256" key="4">
    <source>
        <dbReference type="ARBA" id="ARBA00022679"/>
    </source>
</evidence>
<dbReference type="Pfam" id="PF01571">
    <property type="entry name" value="GCV_T"/>
    <property type="match status" value="1"/>
</dbReference>
<keyword evidence="11" id="KW-1185">Reference proteome</keyword>
<dbReference type="InterPro" id="IPR006223">
    <property type="entry name" value="GcvT"/>
</dbReference>
<dbReference type="GO" id="GO:0005960">
    <property type="term" value="C:glycine cleavage complex"/>
    <property type="evidence" value="ECO:0007669"/>
    <property type="project" value="InterPro"/>
</dbReference>
<dbReference type="Proteomes" id="UP000630923">
    <property type="component" value="Unassembled WGS sequence"/>
</dbReference>
<dbReference type="EMBL" id="BNCI01000002">
    <property type="protein sequence ID" value="GHF30041.1"/>
    <property type="molecule type" value="Genomic_DNA"/>
</dbReference>
<dbReference type="EC" id="2.1.2.10" evidence="2"/>